<reference evidence="9" key="1">
    <citation type="journal article" date="2021" name="Cell">
        <title>Tracing the genetic footprints of vertebrate landing in non-teleost ray-finned fishes.</title>
        <authorList>
            <person name="Bi X."/>
            <person name="Wang K."/>
            <person name="Yang L."/>
            <person name="Pan H."/>
            <person name="Jiang H."/>
            <person name="Wei Q."/>
            <person name="Fang M."/>
            <person name="Yu H."/>
            <person name="Zhu C."/>
            <person name="Cai Y."/>
            <person name="He Y."/>
            <person name="Gan X."/>
            <person name="Zeng H."/>
            <person name="Yu D."/>
            <person name="Zhu Y."/>
            <person name="Jiang H."/>
            <person name="Qiu Q."/>
            <person name="Yang H."/>
            <person name="Zhang Y.E."/>
            <person name="Wang W."/>
            <person name="Zhu M."/>
            <person name="He S."/>
            <person name="Zhang G."/>
        </authorList>
    </citation>
    <scope>NUCLEOTIDE SEQUENCE</scope>
    <source>
        <strain evidence="9">Bchr_001</strain>
    </source>
</reference>
<evidence type="ECO:0000256" key="3">
    <source>
        <dbReference type="ARBA" id="ARBA00022989"/>
    </source>
</evidence>
<dbReference type="InterPro" id="IPR045232">
    <property type="entry name" value="FAM234"/>
</dbReference>
<protein>
    <submittedName>
        <fullName evidence="9">F234B protein</fullName>
    </submittedName>
</protein>
<dbReference type="InterPro" id="IPR055409">
    <property type="entry name" value="Beta-prop_FAM234A_B"/>
</dbReference>
<feature type="non-terminal residue" evidence="9">
    <location>
        <position position="707"/>
    </location>
</feature>
<feature type="compositionally biased region" description="Polar residues" evidence="6">
    <location>
        <begin position="105"/>
        <end position="121"/>
    </location>
</feature>
<evidence type="ECO:0000256" key="1">
    <source>
        <dbReference type="ARBA" id="ARBA00004167"/>
    </source>
</evidence>
<feature type="region of interest" description="Disordered" evidence="6">
    <location>
        <begin position="688"/>
        <end position="707"/>
    </location>
</feature>
<comment type="similarity">
    <text evidence="5">Belongs to the FAM234 family.</text>
</comment>
<evidence type="ECO:0000259" key="8">
    <source>
        <dbReference type="Pfam" id="PF23727"/>
    </source>
</evidence>
<keyword evidence="2 7" id="KW-0812">Transmembrane</keyword>
<feature type="transmembrane region" description="Helical" evidence="7">
    <location>
        <begin position="171"/>
        <end position="191"/>
    </location>
</feature>
<feature type="non-terminal residue" evidence="9">
    <location>
        <position position="1"/>
    </location>
</feature>
<evidence type="ECO:0000313" key="10">
    <source>
        <dbReference type="Proteomes" id="UP001166052"/>
    </source>
</evidence>
<gene>
    <name evidence="9" type="primary">Fam234b</name>
    <name evidence="9" type="ORF">GTO92_0018410</name>
</gene>
<evidence type="ECO:0000313" key="9">
    <source>
        <dbReference type="EMBL" id="MBN3291129.1"/>
    </source>
</evidence>
<dbReference type="SUPFAM" id="SSF50998">
    <property type="entry name" value="Quinoprotein alcohol dehydrogenase-like"/>
    <property type="match status" value="1"/>
</dbReference>
<evidence type="ECO:0000256" key="4">
    <source>
        <dbReference type="ARBA" id="ARBA00023136"/>
    </source>
</evidence>
<proteinExistence type="inferred from homology"/>
<dbReference type="Pfam" id="PF23727">
    <property type="entry name" value="Beta-prop_FAM234A_B"/>
    <property type="match status" value="1"/>
</dbReference>
<evidence type="ECO:0000256" key="2">
    <source>
        <dbReference type="ARBA" id="ARBA00022692"/>
    </source>
</evidence>
<dbReference type="EMBL" id="JAAWVN010010985">
    <property type="protein sequence ID" value="MBN3291129.1"/>
    <property type="molecule type" value="Genomic_DNA"/>
</dbReference>
<feature type="region of interest" description="Disordered" evidence="6">
    <location>
        <begin position="105"/>
        <end position="131"/>
    </location>
</feature>
<dbReference type="InterPro" id="IPR011047">
    <property type="entry name" value="Quinoprotein_ADH-like_sf"/>
</dbReference>
<accession>A0ABS2YWG4</accession>
<keyword evidence="4 7" id="KW-0472">Membrane</keyword>
<keyword evidence="3 7" id="KW-1133">Transmembrane helix</keyword>
<feature type="compositionally biased region" description="Basic and acidic residues" evidence="6">
    <location>
        <begin position="70"/>
        <end position="79"/>
    </location>
</feature>
<name>A0ABS2YWG4_POLSE</name>
<feature type="domain" description="FAM234A/B beta-propeller" evidence="8">
    <location>
        <begin position="203"/>
        <end position="687"/>
    </location>
</feature>
<comment type="subcellular location">
    <subcellularLocation>
        <location evidence="1">Membrane</location>
        <topology evidence="1">Single-pass membrane protein</topology>
    </subcellularLocation>
</comment>
<evidence type="ECO:0000256" key="6">
    <source>
        <dbReference type="SAM" id="MobiDB-lite"/>
    </source>
</evidence>
<dbReference type="PANTHER" id="PTHR21419">
    <property type="match status" value="1"/>
</dbReference>
<evidence type="ECO:0000256" key="5">
    <source>
        <dbReference type="ARBA" id="ARBA00025791"/>
    </source>
</evidence>
<evidence type="ECO:0000256" key="7">
    <source>
        <dbReference type="SAM" id="Phobius"/>
    </source>
</evidence>
<organism evidence="9 10">
    <name type="scientific">Polypterus senegalus</name>
    <name type="common">Senegal bichir</name>
    <dbReference type="NCBI Taxonomy" id="55291"/>
    <lineage>
        <taxon>Eukaryota</taxon>
        <taxon>Metazoa</taxon>
        <taxon>Chordata</taxon>
        <taxon>Craniata</taxon>
        <taxon>Vertebrata</taxon>
        <taxon>Euteleostomi</taxon>
        <taxon>Actinopterygii</taxon>
        <taxon>Polypteriformes</taxon>
        <taxon>Polypteridae</taxon>
        <taxon>Polypterus</taxon>
    </lineage>
</organism>
<feature type="compositionally biased region" description="Basic and acidic residues" evidence="6">
    <location>
        <begin position="688"/>
        <end position="697"/>
    </location>
</feature>
<sequence>MPRTARNYYANTRSITGISRSPSRLSHFSLDKSVPTNKAHSESIDSNTAPWPFSAKPFEKGGGTRTLTESTRKKTHDLGEYDPLTQADSDESEDELVLNYSKNGFTQNGTVTSEPRSTAVSSGHRPAAGLTEEVHKQQSQRWTLEEKHEVEPVSDSNTKAQTGVVPVLRTAAFLLTVLTCTLLVLLCAFLIPCRPDAFWPAQWNKSFEQPGEVALPPLEIWDVDNNSIPDVLISMSLPINESNGRDENSVFVVRALSGIDGETLWTQPIPEEVRFIQCGLQGLGTGTEDVCLLIGTTQLLRAVFARTGATLWEIKAGLVQEEIVAPALQVMDLDEDSRPDLLVTVLPADEFDISFLLISGANGSPVGAPVSFNLTGQGKLIGPQLHVTKGGAHYILFGYGSVEATSLRDIFIQANKKAVLPQNLRPREQSWEKLRRVNSSNLIHIFSGLVEHLVSLSLTPVNCSDLLVASKSRLSLLKGRDLQLRWSTPIHSLHSPPTVGIFNEDKTPDILLQESFDNGLKKVLIIDGYTGQSLWQAVFVSHQRDVEGTSIMTSTGQTAFLFWGGALHPGKNGSTTVPESSQDTAGLQHLYLLHPMYPTILLELTSNADHVVKTAVRSVAQKKDGFYVSIATRPSLNASIRRPRDQVVNRLSLKKAVAHSKIVTIAAPSHILGPFEVRNFFSKLNFKEQEREADHQPEPLTSTQSGL</sequence>
<feature type="compositionally biased region" description="Polar residues" evidence="6">
    <location>
        <begin position="34"/>
        <end position="49"/>
    </location>
</feature>
<comment type="caution">
    <text evidence="9">The sequence shown here is derived from an EMBL/GenBank/DDBJ whole genome shotgun (WGS) entry which is preliminary data.</text>
</comment>
<dbReference type="PANTHER" id="PTHR21419:SF25">
    <property type="entry name" value="PROTEIN FAM234B"/>
    <property type="match status" value="1"/>
</dbReference>
<feature type="region of interest" description="Disordered" evidence="6">
    <location>
        <begin position="19"/>
        <end position="92"/>
    </location>
</feature>
<dbReference type="Proteomes" id="UP001166052">
    <property type="component" value="Unassembled WGS sequence"/>
</dbReference>
<keyword evidence="10" id="KW-1185">Reference proteome</keyword>